<comment type="caution">
    <text evidence="1">The sequence shown here is derived from an EMBL/GenBank/DDBJ whole genome shotgun (WGS) entry which is preliminary data.</text>
</comment>
<protein>
    <submittedName>
        <fullName evidence="1">Uncharacterized protein</fullName>
    </submittedName>
</protein>
<dbReference type="AlphaFoldDB" id="A0AAD3TI97"/>
<evidence type="ECO:0000313" key="1">
    <source>
        <dbReference type="EMBL" id="GMH30425.1"/>
    </source>
</evidence>
<organism evidence="1 2">
    <name type="scientific">Nepenthes gracilis</name>
    <name type="common">Slender pitcher plant</name>
    <dbReference type="NCBI Taxonomy" id="150966"/>
    <lineage>
        <taxon>Eukaryota</taxon>
        <taxon>Viridiplantae</taxon>
        <taxon>Streptophyta</taxon>
        <taxon>Embryophyta</taxon>
        <taxon>Tracheophyta</taxon>
        <taxon>Spermatophyta</taxon>
        <taxon>Magnoliopsida</taxon>
        <taxon>eudicotyledons</taxon>
        <taxon>Gunneridae</taxon>
        <taxon>Pentapetalae</taxon>
        <taxon>Caryophyllales</taxon>
        <taxon>Nepenthaceae</taxon>
        <taxon>Nepenthes</taxon>
    </lineage>
</organism>
<name>A0AAD3TI97_NEPGR</name>
<evidence type="ECO:0000313" key="2">
    <source>
        <dbReference type="Proteomes" id="UP001279734"/>
    </source>
</evidence>
<gene>
    <name evidence="1" type="ORF">Nepgr_032268</name>
</gene>
<dbReference type="EMBL" id="BSYO01000038">
    <property type="protein sequence ID" value="GMH30425.1"/>
    <property type="molecule type" value="Genomic_DNA"/>
</dbReference>
<keyword evidence="2" id="KW-1185">Reference proteome</keyword>
<proteinExistence type="predicted"/>
<sequence>MDLPQQQPIQVRLHTNQSRLIVTAATRGRNNSILQYSKTVTPSSASITQKQRSKIQMHHQLDNIRPSVRKQHQHCATLHRMQQHQYTSIFRSNCLCNYYNSPEKSTSTLDSFLPVQLATKSQTSQHELTS</sequence>
<dbReference type="Proteomes" id="UP001279734">
    <property type="component" value="Unassembled WGS sequence"/>
</dbReference>
<accession>A0AAD3TI97</accession>
<reference evidence="1" key="1">
    <citation type="submission" date="2023-05" db="EMBL/GenBank/DDBJ databases">
        <title>Nepenthes gracilis genome sequencing.</title>
        <authorList>
            <person name="Fukushima K."/>
        </authorList>
    </citation>
    <scope>NUCLEOTIDE SEQUENCE</scope>
    <source>
        <strain evidence="1">SING2019-196</strain>
    </source>
</reference>